<sequence length="541" mass="60886">MLQPWLNLQTPHISSTHTSFSPRIHIPIPSTIHLPRIIKPTRTRSINDVVVVNSGFKEMMIEELSFYELSGILETVTDVEIKQAYRELARKYHPNVSPLGRVEVVVVAAEVMVVVLEWKGSDGGGYGGEDSDFLTENDDEDEGKVHFSKFELVNTLYMLCIRVEYIKHSALLLLAELSKSSYFCDKIGSVTGGILMLITLKYRQPVVAFVSAKVDEILKTLERSPSGEKMKMGRYLGEIFLGHDDEMKGYVTETVSPVLTKMVFYGNALARYVAFKALKQISSHPKNGKILVNLGIASNLIDEVLERTVYNEPVNSKAEAAAILTNMLESGSVQLNDLQTNHKMSLDYIICNMIKRVRNSTSDDLNINFVRILLCLMKFPKTRDIIVSVVEEGDACTNIIELFNNPNEQLQVVSIMFSIALSPFFGHILADRLCKTRGQPQALLNEHPETTEPPEKQAVSVNLALFNTAHSFLRKLHQVQRSGARMSKYEGSYLEGLVGILVRFTSTLYEHQFLALARTYSFTTLFTELLMNTFSDEIQLD</sequence>
<dbReference type="InterPro" id="IPR016024">
    <property type="entry name" value="ARM-type_fold"/>
</dbReference>
<accession>A0AAD8K8W7</accession>
<dbReference type="PANTHER" id="PTHR45958:SF4">
    <property type="entry name" value="U-BOX DOMAIN-CONTAINING PROTEIN 42-RELATED"/>
    <property type="match status" value="1"/>
</dbReference>
<dbReference type="EMBL" id="JAUHHV010000008">
    <property type="protein sequence ID" value="KAK1416247.1"/>
    <property type="molecule type" value="Genomic_DNA"/>
</dbReference>
<dbReference type="SUPFAM" id="SSF48371">
    <property type="entry name" value="ARM repeat"/>
    <property type="match status" value="1"/>
</dbReference>
<dbReference type="InterPro" id="IPR036869">
    <property type="entry name" value="J_dom_sf"/>
</dbReference>
<dbReference type="PANTHER" id="PTHR45958">
    <property type="entry name" value="RING-TYPE E3 UBIQUITIN TRANSFERASE"/>
    <property type="match status" value="1"/>
</dbReference>
<name>A0AAD8K8W7_TARER</name>
<organism evidence="2 3">
    <name type="scientific">Tagetes erecta</name>
    <name type="common">African marigold</name>
    <dbReference type="NCBI Taxonomy" id="13708"/>
    <lineage>
        <taxon>Eukaryota</taxon>
        <taxon>Viridiplantae</taxon>
        <taxon>Streptophyta</taxon>
        <taxon>Embryophyta</taxon>
        <taxon>Tracheophyta</taxon>
        <taxon>Spermatophyta</taxon>
        <taxon>Magnoliopsida</taxon>
        <taxon>eudicotyledons</taxon>
        <taxon>Gunneridae</taxon>
        <taxon>Pentapetalae</taxon>
        <taxon>asterids</taxon>
        <taxon>campanulids</taxon>
        <taxon>Asterales</taxon>
        <taxon>Asteraceae</taxon>
        <taxon>Asteroideae</taxon>
        <taxon>Heliantheae alliance</taxon>
        <taxon>Tageteae</taxon>
        <taxon>Tagetes</taxon>
    </lineage>
</organism>
<gene>
    <name evidence="2" type="ORF">QVD17_32036</name>
</gene>
<dbReference type="PRINTS" id="PR00625">
    <property type="entry name" value="JDOMAIN"/>
</dbReference>
<dbReference type="InterPro" id="IPR052608">
    <property type="entry name" value="U-box_domain_protein"/>
</dbReference>
<evidence type="ECO:0000313" key="3">
    <source>
        <dbReference type="Proteomes" id="UP001229421"/>
    </source>
</evidence>
<dbReference type="Gene3D" id="1.25.10.10">
    <property type="entry name" value="Leucine-rich Repeat Variant"/>
    <property type="match status" value="1"/>
</dbReference>
<dbReference type="PROSITE" id="PS50076">
    <property type="entry name" value="DNAJ_2"/>
    <property type="match status" value="1"/>
</dbReference>
<evidence type="ECO:0000313" key="2">
    <source>
        <dbReference type="EMBL" id="KAK1416247.1"/>
    </source>
</evidence>
<dbReference type="Gene3D" id="1.10.287.110">
    <property type="entry name" value="DnaJ domain"/>
    <property type="match status" value="1"/>
</dbReference>
<dbReference type="SUPFAM" id="SSF46565">
    <property type="entry name" value="Chaperone J-domain"/>
    <property type="match status" value="1"/>
</dbReference>
<evidence type="ECO:0000259" key="1">
    <source>
        <dbReference type="PROSITE" id="PS50076"/>
    </source>
</evidence>
<dbReference type="InterPro" id="IPR011989">
    <property type="entry name" value="ARM-like"/>
</dbReference>
<dbReference type="InterPro" id="IPR001623">
    <property type="entry name" value="DnaJ_domain"/>
</dbReference>
<feature type="domain" description="J" evidence="1">
    <location>
        <begin position="65"/>
        <end position="151"/>
    </location>
</feature>
<keyword evidence="3" id="KW-1185">Reference proteome</keyword>
<proteinExistence type="predicted"/>
<dbReference type="AlphaFoldDB" id="A0AAD8K8W7"/>
<reference evidence="2" key="1">
    <citation type="journal article" date="2023" name="bioRxiv">
        <title>Improved chromosome-level genome assembly for marigold (Tagetes erecta).</title>
        <authorList>
            <person name="Jiang F."/>
            <person name="Yuan L."/>
            <person name="Wang S."/>
            <person name="Wang H."/>
            <person name="Xu D."/>
            <person name="Wang A."/>
            <person name="Fan W."/>
        </authorList>
    </citation>
    <scope>NUCLEOTIDE SEQUENCE</scope>
    <source>
        <strain evidence="2">WSJ</strain>
        <tissue evidence="2">Leaf</tissue>
    </source>
</reference>
<dbReference type="CDD" id="cd06257">
    <property type="entry name" value="DnaJ"/>
    <property type="match status" value="1"/>
</dbReference>
<comment type="caution">
    <text evidence="2">The sequence shown here is derived from an EMBL/GenBank/DDBJ whole genome shotgun (WGS) entry which is preliminary data.</text>
</comment>
<protein>
    <recommendedName>
        <fullName evidence="1">J domain-containing protein</fullName>
    </recommendedName>
</protein>
<dbReference type="Proteomes" id="UP001229421">
    <property type="component" value="Unassembled WGS sequence"/>
</dbReference>